<dbReference type="STRING" id="1003.SAMN04488541_101952"/>
<keyword evidence="5" id="KW-0479">Metal-binding</keyword>
<name>A0A1I2GLL6_9BACT</name>
<reference evidence="6 7" key="1">
    <citation type="submission" date="2016-10" db="EMBL/GenBank/DDBJ databases">
        <authorList>
            <person name="de Groot N.N."/>
        </authorList>
    </citation>
    <scope>NUCLEOTIDE SEQUENCE [LARGE SCALE GENOMIC DNA]</scope>
    <source>
        <strain>GEY</strain>
        <strain evidence="7">DSM 9560</strain>
    </source>
</reference>
<feature type="active site" description="Nucleophile" evidence="4">
    <location>
        <position position="268"/>
    </location>
</feature>
<protein>
    <submittedName>
        <fullName evidence="6">Penicillin amidase</fullName>
    </submittedName>
</protein>
<dbReference type="Gene3D" id="1.10.1400.10">
    <property type="match status" value="1"/>
</dbReference>
<dbReference type="GO" id="GO:0016811">
    <property type="term" value="F:hydrolase activity, acting on carbon-nitrogen (but not peptide) bonds, in linear amides"/>
    <property type="evidence" value="ECO:0007669"/>
    <property type="project" value="InterPro"/>
</dbReference>
<dbReference type="Proteomes" id="UP000199513">
    <property type="component" value="Unassembled WGS sequence"/>
</dbReference>
<evidence type="ECO:0000313" key="7">
    <source>
        <dbReference type="Proteomes" id="UP000199513"/>
    </source>
</evidence>
<dbReference type="Pfam" id="PF01804">
    <property type="entry name" value="Penicil_amidase"/>
    <property type="match status" value="1"/>
</dbReference>
<dbReference type="SUPFAM" id="SSF56235">
    <property type="entry name" value="N-terminal nucleophile aminohydrolases (Ntn hydrolases)"/>
    <property type="match status" value="1"/>
</dbReference>
<feature type="binding site" evidence="5">
    <location>
        <position position="340"/>
    </location>
    <ligand>
        <name>Ca(2+)</name>
        <dbReference type="ChEBI" id="CHEBI:29108"/>
    </ligand>
</feature>
<evidence type="ECO:0000256" key="3">
    <source>
        <dbReference type="ARBA" id="ARBA00023145"/>
    </source>
</evidence>
<evidence type="ECO:0000313" key="6">
    <source>
        <dbReference type="EMBL" id="SFF18834.1"/>
    </source>
</evidence>
<keyword evidence="7" id="KW-1185">Reference proteome</keyword>
<dbReference type="GO" id="GO:0017000">
    <property type="term" value="P:antibiotic biosynthetic process"/>
    <property type="evidence" value="ECO:0007669"/>
    <property type="project" value="InterPro"/>
</dbReference>
<dbReference type="OrthoDB" id="9759796at2"/>
<evidence type="ECO:0000256" key="4">
    <source>
        <dbReference type="PIRSR" id="PIRSR001227-1"/>
    </source>
</evidence>
<keyword evidence="3" id="KW-0865">Zymogen</keyword>
<feature type="binding site" evidence="5">
    <location>
        <position position="343"/>
    </location>
    <ligand>
        <name>Ca(2+)</name>
        <dbReference type="ChEBI" id="CHEBI:29108"/>
    </ligand>
</feature>
<comment type="similarity">
    <text evidence="1">Belongs to the peptidase S45 family.</text>
</comment>
<keyword evidence="5" id="KW-0106">Calcium</keyword>
<dbReference type="Gene3D" id="2.30.120.10">
    <property type="match status" value="1"/>
</dbReference>
<organism evidence="6 7">
    <name type="scientific">Thermoflexibacter ruber</name>
    <dbReference type="NCBI Taxonomy" id="1003"/>
    <lineage>
        <taxon>Bacteria</taxon>
        <taxon>Pseudomonadati</taxon>
        <taxon>Bacteroidota</taxon>
        <taxon>Cytophagia</taxon>
        <taxon>Cytophagales</taxon>
        <taxon>Thermoflexibacteraceae</taxon>
        <taxon>Thermoflexibacter</taxon>
    </lineage>
</organism>
<dbReference type="InterPro" id="IPR023343">
    <property type="entry name" value="Penicillin_amidase_dom1"/>
</dbReference>
<dbReference type="CDD" id="cd03747">
    <property type="entry name" value="Ntn_PGA_like"/>
    <property type="match status" value="1"/>
</dbReference>
<dbReference type="PIRSF" id="PIRSF001227">
    <property type="entry name" value="Pen_acylase"/>
    <property type="match status" value="1"/>
</dbReference>
<dbReference type="AlphaFoldDB" id="A0A1I2GLL6"/>
<sequence length="824" mass="93952">MKTTLKVIATLLFVLLLAGAVLYGYLLTLKPQMEGKIALKNLQDSVNVHFDEYGIPHIYAQTETDAYRALGYLHAQERLFQMEMIRRVASGRLSEILGKDFIQTDKFFRTLGINQFAEKSAETYLKTDALPYQKATLAYLDGINQFVESGKTPIEFTILSIPKEKFTPKDCYLVTAYMAFGFAQAFITDPLITKIYEKLGEDYYNDLLVHSDSTILKIPVMQSKGVKLDSQQYTLKSKALKNEPQLGELAALTAQITDLLPIPLLHGSNSWIISGAKSKSGKPLLSNDAHIGYSQPAVWFEAHLEYPNMSFYGNFLAGFPFGIIGHHRTAGWGLTMFENDDIDFYREKTNPERADQVWYKDNWIDLEVRNEVIKVKSEDDVKFQVRSSKHGAIINDVIKEVEELNPAPVAVWWTMLQNPTNALQAIYKLMHSQSLSEAQKAVSLIDAPGLNVMYANQNGDIAWWAAAKLPKRPTHVNSALILDGASGKDEANDYHHFVENPQNINPSQGYLYSANNQPEMVNGVLYPGYYLTDDRARRIVQLLESRSEKWDMKALEEAINDVTSASAYEQIKLFFNIIESNEPAQTPLFQHEAIQILKKWKGNYDKEEIAPTIYAKWLYFITEGIFLDELGERDFNTLQRTHLLLFTLPKIFNNPNSVWWDNVKSKESKESRKEILIQAFNNAIRTLESQLDTDISDWQWGEVHLLEHEHPLGRQKPLNYLFNVGAFSINGGFEVINNVKSILRKEKIQKVTAGPSKRILIDFADIENAQSVLPTGQSGYFLSKHYDDQAPLYNEGKFRKMLMNEKEILSRKQSTLIFEKATEK</sequence>
<dbReference type="RefSeq" id="WP_091545414.1">
    <property type="nucleotide sequence ID" value="NZ_FONY01000019.1"/>
</dbReference>
<dbReference type="InterPro" id="IPR043147">
    <property type="entry name" value="Penicillin_amidase_A-knob"/>
</dbReference>
<evidence type="ECO:0000256" key="2">
    <source>
        <dbReference type="ARBA" id="ARBA00022801"/>
    </source>
</evidence>
<dbReference type="InterPro" id="IPR014395">
    <property type="entry name" value="Pen/GL7ACA/AHL_acylase"/>
</dbReference>
<dbReference type="EMBL" id="FONY01000019">
    <property type="protein sequence ID" value="SFF18834.1"/>
    <property type="molecule type" value="Genomic_DNA"/>
</dbReference>
<dbReference type="InterPro" id="IPR043146">
    <property type="entry name" value="Penicillin_amidase_N_B-knob"/>
</dbReference>
<keyword evidence="2" id="KW-0378">Hydrolase</keyword>
<dbReference type="PANTHER" id="PTHR34218">
    <property type="entry name" value="PEPTIDASE S45 PENICILLIN AMIDASE"/>
    <property type="match status" value="1"/>
</dbReference>
<evidence type="ECO:0000256" key="1">
    <source>
        <dbReference type="ARBA" id="ARBA00006586"/>
    </source>
</evidence>
<comment type="cofactor">
    <cofactor evidence="5">
        <name>Ca(2+)</name>
        <dbReference type="ChEBI" id="CHEBI:29108"/>
    </cofactor>
    <text evidence="5">Binds 1 Ca(2+) ion per dimer.</text>
</comment>
<dbReference type="InterPro" id="IPR029055">
    <property type="entry name" value="Ntn_hydrolases_N"/>
</dbReference>
<proteinExistence type="inferred from homology"/>
<evidence type="ECO:0000256" key="5">
    <source>
        <dbReference type="PIRSR" id="PIRSR001227-2"/>
    </source>
</evidence>
<accession>A0A1I2GLL6</accession>
<dbReference type="PANTHER" id="PTHR34218:SF5">
    <property type="entry name" value="PENICILLIN ACYLASE FAMILY PROTEIN"/>
    <property type="match status" value="1"/>
</dbReference>
<dbReference type="GO" id="GO:0046872">
    <property type="term" value="F:metal ion binding"/>
    <property type="evidence" value="ECO:0007669"/>
    <property type="project" value="UniProtKB-KW"/>
</dbReference>
<gene>
    <name evidence="6" type="ORF">SAMN04488541_101952</name>
</gene>
<dbReference type="Gene3D" id="1.10.439.10">
    <property type="entry name" value="Penicillin Amidohydrolase, domain 1"/>
    <property type="match status" value="1"/>
</dbReference>
<dbReference type="InterPro" id="IPR002692">
    <property type="entry name" value="S45"/>
</dbReference>
<dbReference type="Gene3D" id="3.60.20.10">
    <property type="entry name" value="Glutamine Phosphoribosylpyrophosphate, subunit 1, domain 1"/>
    <property type="match status" value="1"/>
</dbReference>